<dbReference type="InterPro" id="IPR050770">
    <property type="entry name" value="Intradiol_RC_Dioxygenase"/>
</dbReference>
<keyword evidence="3" id="KW-0479">Metal-binding</keyword>
<dbReference type="EMBL" id="ML993641">
    <property type="protein sequence ID" value="KAF2159167.1"/>
    <property type="molecule type" value="Genomic_DNA"/>
</dbReference>
<evidence type="ECO:0000256" key="2">
    <source>
        <dbReference type="ARBA" id="ARBA00007825"/>
    </source>
</evidence>
<feature type="region of interest" description="Disordered" evidence="7">
    <location>
        <begin position="79"/>
        <end position="106"/>
    </location>
</feature>
<evidence type="ECO:0000256" key="7">
    <source>
        <dbReference type="SAM" id="MobiDB-lite"/>
    </source>
</evidence>
<dbReference type="RefSeq" id="XP_033660056.1">
    <property type="nucleotide sequence ID" value="XM_033819062.1"/>
</dbReference>
<dbReference type="GeneID" id="54572334"/>
<dbReference type="InterPro" id="IPR000627">
    <property type="entry name" value="Intradiol_dOase_C"/>
</dbReference>
<dbReference type="SUPFAM" id="SSF49482">
    <property type="entry name" value="Aromatic compound dioxygenase"/>
    <property type="match status" value="1"/>
</dbReference>
<evidence type="ECO:0000259" key="8">
    <source>
        <dbReference type="Pfam" id="PF00775"/>
    </source>
</evidence>
<proteinExistence type="inferred from homology"/>
<evidence type="ECO:0000256" key="4">
    <source>
        <dbReference type="ARBA" id="ARBA00022964"/>
    </source>
</evidence>
<protein>
    <recommendedName>
        <fullName evidence="12">Intradiol ring-cleavage dioxygenases domain-containing protein</fullName>
    </recommendedName>
</protein>
<feature type="domain" description="Catechol dioxygenase N-terminal" evidence="9">
    <location>
        <begin position="7"/>
        <end position="80"/>
    </location>
</feature>
<evidence type="ECO:0000313" key="11">
    <source>
        <dbReference type="Proteomes" id="UP000799537"/>
    </source>
</evidence>
<organism evidence="10 11">
    <name type="scientific">Zasmidium cellare ATCC 36951</name>
    <dbReference type="NCBI Taxonomy" id="1080233"/>
    <lineage>
        <taxon>Eukaryota</taxon>
        <taxon>Fungi</taxon>
        <taxon>Dikarya</taxon>
        <taxon>Ascomycota</taxon>
        <taxon>Pezizomycotina</taxon>
        <taxon>Dothideomycetes</taxon>
        <taxon>Dothideomycetidae</taxon>
        <taxon>Mycosphaerellales</taxon>
        <taxon>Mycosphaerellaceae</taxon>
        <taxon>Zasmidium</taxon>
    </lineage>
</organism>
<dbReference type="GO" id="GO:0009712">
    <property type="term" value="P:catechol-containing compound metabolic process"/>
    <property type="evidence" value="ECO:0007669"/>
    <property type="project" value="InterPro"/>
</dbReference>
<accession>A0A6A6BWL2</accession>
<dbReference type="GO" id="GO:0008199">
    <property type="term" value="F:ferric iron binding"/>
    <property type="evidence" value="ECO:0007669"/>
    <property type="project" value="InterPro"/>
</dbReference>
<gene>
    <name evidence="10" type="ORF">M409DRAFT_71182</name>
</gene>
<dbReference type="OrthoDB" id="5238185at2759"/>
<evidence type="ECO:0000256" key="6">
    <source>
        <dbReference type="ARBA" id="ARBA00023004"/>
    </source>
</evidence>
<dbReference type="PANTHER" id="PTHR33711">
    <property type="entry name" value="DIOXYGENASE, PUTATIVE (AFU_ORTHOLOGUE AFUA_2G02910)-RELATED"/>
    <property type="match status" value="1"/>
</dbReference>
<evidence type="ECO:0000313" key="10">
    <source>
        <dbReference type="EMBL" id="KAF2159167.1"/>
    </source>
</evidence>
<keyword evidence="5" id="KW-0560">Oxidoreductase</keyword>
<name>A0A6A6BWL2_ZASCE</name>
<dbReference type="AlphaFoldDB" id="A0A6A6BWL2"/>
<dbReference type="InterPro" id="IPR015889">
    <property type="entry name" value="Intradiol_dOase_core"/>
</dbReference>
<dbReference type="InterPro" id="IPR007535">
    <property type="entry name" value="Catechol_dOase_N"/>
</dbReference>
<dbReference type="GO" id="GO:0018576">
    <property type="term" value="F:catechol 1,2-dioxygenase activity"/>
    <property type="evidence" value="ECO:0007669"/>
    <property type="project" value="InterPro"/>
</dbReference>
<evidence type="ECO:0000256" key="3">
    <source>
        <dbReference type="ARBA" id="ARBA00022723"/>
    </source>
</evidence>
<comment type="cofactor">
    <cofactor evidence="1">
        <name>Fe(3+)</name>
        <dbReference type="ChEBI" id="CHEBI:29034"/>
    </cofactor>
</comment>
<keyword evidence="4" id="KW-0223">Dioxygenase</keyword>
<evidence type="ECO:0008006" key="12">
    <source>
        <dbReference type="Google" id="ProtNLM"/>
    </source>
</evidence>
<evidence type="ECO:0000256" key="1">
    <source>
        <dbReference type="ARBA" id="ARBA00001965"/>
    </source>
</evidence>
<dbReference type="PANTHER" id="PTHR33711:SF7">
    <property type="entry name" value="INTRADIOL RING-CLEAVAGE DIOXYGENASES DOMAIN-CONTAINING PROTEIN-RELATED"/>
    <property type="match status" value="1"/>
</dbReference>
<keyword evidence="6" id="KW-0408">Iron</keyword>
<keyword evidence="11" id="KW-1185">Reference proteome</keyword>
<dbReference type="Proteomes" id="UP000799537">
    <property type="component" value="Unassembled WGS sequence"/>
</dbReference>
<dbReference type="Pfam" id="PF04444">
    <property type="entry name" value="Dioxygenase_N"/>
    <property type="match status" value="1"/>
</dbReference>
<evidence type="ECO:0000259" key="9">
    <source>
        <dbReference type="Pfam" id="PF04444"/>
    </source>
</evidence>
<dbReference type="Gene3D" id="2.60.130.10">
    <property type="entry name" value="Aromatic compound dioxygenase"/>
    <property type="match status" value="1"/>
</dbReference>
<evidence type="ECO:0000256" key="5">
    <source>
        <dbReference type="ARBA" id="ARBA00023002"/>
    </source>
</evidence>
<dbReference type="Pfam" id="PF00775">
    <property type="entry name" value="Dioxygenase_C"/>
    <property type="match status" value="1"/>
</dbReference>
<sequence length="312" mass="34380">MDSSQYERLKYLISRLVSYIHDYARETRLSMAEWETAINFMTEVGQKCTKTRQEFVLFSDVIGLSLLVDALDHPKPKGATEGTVLGPFHTDDAADTSNGGDINSDPDGDPLLVVGKVLDMKGRPVEDVAADVWETDSHGFYDVQYANRDGPHGRAILHTNANGEFWFKGIVPVSYPVPVDGPVVSDPIMIQSARLTERSGGLSSCHGNHPYRPAHIHFLMEKDGFDEYITALPLRGDPYEPHDPVFGVKASLVVDLGKVDQATAQKYNVKSGIKLPEHEFVLVTNEEAAALRREEAEHVLGSDVDRPVPAGK</sequence>
<comment type="similarity">
    <text evidence="2">Belongs to the intradiol ring-cleavage dioxygenase family.</text>
</comment>
<feature type="domain" description="Intradiol ring-cleavage dioxygenases" evidence="8">
    <location>
        <begin position="101"/>
        <end position="270"/>
    </location>
</feature>
<reference evidence="10" key="1">
    <citation type="journal article" date="2020" name="Stud. Mycol.">
        <title>101 Dothideomycetes genomes: a test case for predicting lifestyles and emergence of pathogens.</title>
        <authorList>
            <person name="Haridas S."/>
            <person name="Albert R."/>
            <person name="Binder M."/>
            <person name="Bloem J."/>
            <person name="Labutti K."/>
            <person name="Salamov A."/>
            <person name="Andreopoulos B."/>
            <person name="Baker S."/>
            <person name="Barry K."/>
            <person name="Bills G."/>
            <person name="Bluhm B."/>
            <person name="Cannon C."/>
            <person name="Castanera R."/>
            <person name="Culley D."/>
            <person name="Daum C."/>
            <person name="Ezra D."/>
            <person name="Gonzalez J."/>
            <person name="Henrissat B."/>
            <person name="Kuo A."/>
            <person name="Liang C."/>
            <person name="Lipzen A."/>
            <person name="Lutzoni F."/>
            <person name="Magnuson J."/>
            <person name="Mondo S."/>
            <person name="Nolan M."/>
            <person name="Ohm R."/>
            <person name="Pangilinan J."/>
            <person name="Park H.-J."/>
            <person name="Ramirez L."/>
            <person name="Alfaro M."/>
            <person name="Sun H."/>
            <person name="Tritt A."/>
            <person name="Yoshinaga Y."/>
            <person name="Zwiers L.-H."/>
            <person name="Turgeon B."/>
            <person name="Goodwin S."/>
            <person name="Spatafora J."/>
            <person name="Crous P."/>
            <person name="Grigoriev I."/>
        </authorList>
    </citation>
    <scope>NUCLEOTIDE SEQUENCE</scope>
    <source>
        <strain evidence="10">ATCC 36951</strain>
    </source>
</reference>